<gene>
    <name evidence="2" type="ORF">ACFQ2X_14115</name>
</gene>
<accession>A0ABW3UC05</accession>
<reference evidence="3" key="1">
    <citation type="journal article" date="2019" name="Int. J. Syst. Evol. Microbiol.">
        <title>The Global Catalogue of Microorganisms (GCM) 10K type strain sequencing project: providing services to taxonomists for standard genome sequencing and annotation.</title>
        <authorList>
            <consortium name="The Broad Institute Genomics Platform"/>
            <consortium name="The Broad Institute Genome Sequencing Center for Infectious Disease"/>
            <person name="Wu L."/>
            <person name="Ma J."/>
        </authorList>
    </citation>
    <scope>NUCLEOTIDE SEQUENCE [LARGE SCALE GENOMIC DNA]</scope>
    <source>
        <strain evidence="3">CCUG 54356</strain>
    </source>
</reference>
<organism evidence="2 3">
    <name type="scientific">Microbulbifer celer</name>
    <dbReference type="NCBI Taxonomy" id="435905"/>
    <lineage>
        <taxon>Bacteria</taxon>
        <taxon>Pseudomonadati</taxon>
        <taxon>Pseudomonadota</taxon>
        <taxon>Gammaproteobacteria</taxon>
        <taxon>Cellvibrionales</taxon>
        <taxon>Microbulbiferaceae</taxon>
        <taxon>Microbulbifer</taxon>
    </lineage>
</organism>
<protein>
    <submittedName>
        <fullName evidence="2">Uncharacterized protein</fullName>
    </submittedName>
</protein>
<sequence>MSINEHATKELVTRLVNSALAAIKNKDKNPNWNQTLTRSLDELALISRNLDTAKHNAQYFGRVTATSPHGHNVYRANQSVNSKLGTLSSLETFLAEEWKKIGDAIDADKRKLPTEGKNEMELLDMLAGEIESFDKLLKQDYSRVSKHQSNANQTTIIQREINQLKTMPDLTAPSMLILISVGIRLFAMLVGSIKMHNNK</sequence>
<evidence type="ECO:0000256" key="1">
    <source>
        <dbReference type="SAM" id="Phobius"/>
    </source>
</evidence>
<dbReference type="RefSeq" id="WP_230438862.1">
    <property type="nucleotide sequence ID" value="NZ_CP087715.1"/>
</dbReference>
<dbReference type="EMBL" id="JBHTLR010000019">
    <property type="protein sequence ID" value="MFD1217742.1"/>
    <property type="molecule type" value="Genomic_DNA"/>
</dbReference>
<keyword evidence="1" id="KW-1133">Transmembrane helix</keyword>
<dbReference type="Proteomes" id="UP001597264">
    <property type="component" value="Unassembled WGS sequence"/>
</dbReference>
<proteinExistence type="predicted"/>
<evidence type="ECO:0000313" key="3">
    <source>
        <dbReference type="Proteomes" id="UP001597264"/>
    </source>
</evidence>
<keyword evidence="1" id="KW-0812">Transmembrane</keyword>
<comment type="caution">
    <text evidence="2">The sequence shown here is derived from an EMBL/GenBank/DDBJ whole genome shotgun (WGS) entry which is preliminary data.</text>
</comment>
<name>A0ABW3UC05_9GAMM</name>
<feature type="transmembrane region" description="Helical" evidence="1">
    <location>
        <begin position="172"/>
        <end position="193"/>
    </location>
</feature>
<evidence type="ECO:0000313" key="2">
    <source>
        <dbReference type="EMBL" id="MFD1217742.1"/>
    </source>
</evidence>
<keyword evidence="1" id="KW-0472">Membrane</keyword>
<keyword evidence="3" id="KW-1185">Reference proteome</keyword>